<dbReference type="Proteomes" id="UP000588112">
    <property type="component" value="Unassembled WGS sequence"/>
</dbReference>
<dbReference type="PANTHER" id="PTHR43581:SF4">
    <property type="entry name" value="ATP_GTP PHOSPHATASE"/>
    <property type="match status" value="1"/>
</dbReference>
<dbReference type="Gene3D" id="3.40.50.300">
    <property type="entry name" value="P-loop containing nucleotide triphosphate hydrolases"/>
    <property type="match status" value="2"/>
</dbReference>
<dbReference type="SUPFAM" id="SSF52540">
    <property type="entry name" value="P-loop containing nucleoside triphosphate hydrolases"/>
    <property type="match status" value="1"/>
</dbReference>
<keyword evidence="2" id="KW-0378">Hydrolase</keyword>
<evidence type="ECO:0000259" key="1">
    <source>
        <dbReference type="Pfam" id="PF13304"/>
    </source>
</evidence>
<gene>
    <name evidence="2" type="ORF">BJ981_001487</name>
</gene>
<feature type="domain" description="ATPase AAA-type core" evidence="1">
    <location>
        <begin position="25"/>
        <end position="398"/>
    </location>
</feature>
<dbReference type="InterPro" id="IPR027417">
    <property type="entry name" value="P-loop_NTPase"/>
</dbReference>
<dbReference type="GO" id="GO:0016887">
    <property type="term" value="F:ATP hydrolysis activity"/>
    <property type="evidence" value="ECO:0007669"/>
    <property type="project" value="InterPro"/>
</dbReference>
<accession>A0A7W8Z1K9</accession>
<dbReference type="EMBL" id="JACHBR010000001">
    <property type="protein sequence ID" value="MBB5625788.1"/>
    <property type="molecule type" value="Genomic_DNA"/>
</dbReference>
<dbReference type="PANTHER" id="PTHR43581">
    <property type="entry name" value="ATP/GTP PHOSPHATASE"/>
    <property type="match status" value="1"/>
</dbReference>
<keyword evidence="2" id="KW-0540">Nuclease</keyword>
<sequence length="635" mass="72209">MLYKQFRFKNYKGIQDLTLPLNQGVTTLIGLNESGKTTILEAIFCFSRGAKNVEDINPSIALRRSVESWIPVSRRANFNDVISISAVVTLDEKDKQEIRHFALEKYDLRLTNVPSEISIEERYNFENSRYAPIKAARVPRAIWSIQIAGTKGRQRKPRTYGAKEKEWQGIVRHVQERLPKIWYFPDFLFELPERFVLSDARAVNANAALRDVVTSTGTVVRHNREHARNRLYREIFENITVRLGYGATLETHVVRRLQSGDKADRRSLNAILLDMGRLITETVFGGWNRILGRPPMAQEVQIDAELEADGTPFLELKIKDADGYHDLSERSLGFRWFFMFLLMTSFQSTSDSEPKPLILLDEPASNLHSSAQAELLKSFEKLIENCSLIYSTHSHHLINVRWLDSAYVVKNSALGSADFSAYLSAKASERSSISAIKYKKFVSENPGQTSYVQPVLDILHYRPSVLEPVPEVILVEGKSDFYALRYMNEIIGIGSDLKMVPGGGAGSLDALIRLHIGWGKSFLVLLDGDAEGKKQYERYEREFGTLVADRCIMLPHACGDEQIRELEDLFSKRDKAEVVSAIFPDADVSHRVSKKNLQHSLMELYARKDKVAIESTTVEHFKNLFDKLERIMAGL</sequence>
<reference evidence="2 3" key="1">
    <citation type="submission" date="2020-08" db="EMBL/GenBank/DDBJ databases">
        <title>Sequencing the genomes of 1000 actinobacteria strains.</title>
        <authorList>
            <person name="Klenk H.-P."/>
        </authorList>
    </citation>
    <scope>NUCLEOTIDE SEQUENCE [LARGE SCALE GENOMIC DNA]</scope>
    <source>
        <strain evidence="2 3">DSM 45790</strain>
    </source>
</reference>
<protein>
    <submittedName>
        <fullName evidence="2">Putative ATP-dependent endonuclease of OLD family</fullName>
    </submittedName>
</protein>
<keyword evidence="2" id="KW-0255">Endonuclease</keyword>
<dbReference type="InterPro" id="IPR003959">
    <property type="entry name" value="ATPase_AAA_core"/>
</dbReference>
<dbReference type="CDD" id="cd00267">
    <property type="entry name" value="ABC_ATPase"/>
    <property type="match status" value="1"/>
</dbReference>
<dbReference type="InterPro" id="IPR051396">
    <property type="entry name" value="Bact_Antivir_Def_Nuclease"/>
</dbReference>
<comment type="caution">
    <text evidence="2">The sequence shown here is derived from an EMBL/GenBank/DDBJ whole genome shotgun (WGS) entry which is preliminary data.</text>
</comment>
<evidence type="ECO:0000313" key="3">
    <source>
        <dbReference type="Proteomes" id="UP000588112"/>
    </source>
</evidence>
<keyword evidence="3" id="KW-1185">Reference proteome</keyword>
<name>A0A7W8Z1K9_9ACTN</name>
<dbReference type="AlphaFoldDB" id="A0A7W8Z1K9"/>
<dbReference type="GO" id="GO:0005524">
    <property type="term" value="F:ATP binding"/>
    <property type="evidence" value="ECO:0007669"/>
    <property type="project" value="InterPro"/>
</dbReference>
<dbReference type="Pfam" id="PF13304">
    <property type="entry name" value="AAA_21"/>
    <property type="match status" value="1"/>
</dbReference>
<dbReference type="GO" id="GO:0004519">
    <property type="term" value="F:endonuclease activity"/>
    <property type="evidence" value="ECO:0007669"/>
    <property type="project" value="UniProtKB-KW"/>
</dbReference>
<dbReference type="RefSeq" id="WP_184609232.1">
    <property type="nucleotide sequence ID" value="NZ_BOOS01000023.1"/>
</dbReference>
<dbReference type="CDD" id="cd00188">
    <property type="entry name" value="TOPRIM"/>
    <property type="match status" value="1"/>
</dbReference>
<proteinExistence type="predicted"/>
<evidence type="ECO:0000313" key="2">
    <source>
        <dbReference type="EMBL" id="MBB5625788.1"/>
    </source>
</evidence>
<organism evidence="2 3">
    <name type="scientific">Sphaerisporangium krabiense</name>
    <dbReference type="NCBI Taxonomy" id="763782"/>
    <lineage>
        <taxon>Bacteria</taxon>
        <taxon>Bacillati</taxon>
        <taxon>Actinomycetota</taxon>
        <taxon>Actinomycetes</taxon>
        <taxon>Streptosporangiales</taxon>
        <taxon>Streptosporangiaceae</taxon>
        <taxon>Sphaerisporangium</taxon>
    </lineage>
</organism>